<comment type="caution">
    <text evidence="2">The sequence shown here is derived from an EMBL/GenBank/DDBJ whole genome shotgun (WGS) entry which is preliminary data.</text>
</comment>
<dbReference type="AlphaFoldDB" id="A0AB38CES1"/>
<dbReference type="Proteomes" id="UP000182489">
    <property type="component" value="Unassembled WGS sequence"/>
</dbReference>
<evidence type="ECO:0000313" key="3">
    <source>
        <dbReference type="Proteomes" id="UP000182489"/>
    </source>
</evidence>
<evidence type="ECO:0008006" key="4">
    <source>
        <dbReference type="Google" id="ProtNLM"/>
    </source>
</evidence>
<sequence>MEKHDELNEVGFYVEDDDFNLTNFLSILWKSRGVILAGTALVTLLGTSSALFLSRYQSEGFLQFGGAIPEKKIEKDGKEIKEQAPGIALADYKRYSSPLNTSERFNEFARQNNIENDPTVIALSQTFASRGGIAKVIEPIFPFTKLDAKELMSSTKDSDNNVIAVSINYAAKTPESAQQAVRLLGRYTVDTIVYMIYTDILRFKNSEISAAITKLDNKIIENKEKIDSYQRTGAKLKQIVTRYPDAAGQASRQLVSITEDTARYLSPLSQLMTSEVEINEANEAIYKAKREQKQYMILAEYYDRAKALAESTKSGEAILRGLEPIKKTVFSNKDMEDETIKEVYNKISVDNSSAISLYLEKTRFIAGPSLPKNRTTRTSIALLGSLLAGLGISIFFVLGRRWWQNNRQQLQG</sequence>
<keyword evidence="1" id="KW-0472">Membrane</keyword>
<evidence type="ECO:0000313" key="2">
    <source>
        <dbReference type="EMBL" id="SFX97474.1"/>
    </source>
</evidence>
<evidence type="ECO:0000256" key="1">
    <source>
        <dbReference type="SAM" id="Phobius"/>
    </source>
</evidence>
<keyword evidence="1" id="KW-0812">Transmembrane</keyword>
<name>A0AB38CES1_9BURK</name>
<organism evidence="2 3">
    <name type="scientific">Janthinobacterium lividum</name>
    <dbReference type="NCBI Taxonomy" id="29581"/>
    <lineage>
        <taxon>Bacteria</taxon>
        <taxon>Pseudomonadati</taxon>
        <taxon>Pseudomonadota</taxon>
        <taxon>Betaproteobacteria</taxon>
        <taxon>Burkholderiales</taxon>
        <taxon>Oxalobacteraceae</taxon>
        <taxon>Janthinobacterium</taxon>
    </lineage>
</organism>
<dbReference type="RefSeq" id="WP_072455148.1">
    <property type="nucleotide sequence ID" value="NZ_FPKH01000004.1"/>
</dbReference>
<reference evidence="2 3" key="1">
    <citation type="submission" date="2016-11" db="EMBL/GenBank/DDBJ databases">
        <authorList>
            <person name="Varghese N."/>
            <person name="Submissions S."/>
        </authorList>
    </citation>
    <scope>NUCLEOTIDE SEQUENCE [LARGE SCALE GENOMIC DNA]</scope>
    <source>
        <strain evidence="2 3">NFR18</strain>
    </source>
</reference>
<feature type="transmembrane region" description="Helical" evidence="1">
    <location>
        <begin position="380"/>
        <end position="398"/>
    </location>
</feature>
<dbReference type="EMBL" id="FPKH01000004">
    <property type="protein sequence ID" value="SFX97474.1"/>
    <property type="molecule type" value="Genomic_DNA"/>
</dbReference>
<accession>A0AB38CES1</accession>
<gene>
    <name evidence="2" type="ORF">SAMN03097694_4056</name>
</gene>
<protein>
    <recommendedName>
        <fullName evidence="4">Lipopolysaccharide biosynthesis protein</fullName>
    </recommendedName>
</protein>
<proteinExistence type="predicted"/>
<keyword evidence="1" id="KW-1133">Transmembrane helix</keyword>